<dbReference type="PANTHER" id="PTHR36848:SF2">
    <property type="entry name" value="SECRETED PROTEIN"/>
    <property type="match status" value="1"/>
</dbReference>
<evidence type="ECO:0000313" key="2">
    <source>
        <dbReference type="EMBL" id="WXA94373.1"/>
    </source>
</evidence>
<protein>
    <recommendedName>
        <fullName evidence="4">Alpha-L-rhamnosidase</fullName>
    </recommendedName>
</protein>
<dbReference type="PROSITE" id="PS51257">
    <property type="entry name" value="PROKAR_LIPOPROTEIN"/>
    <property type="match status" value="1"/>
</dbReference>
<sequence>MRDRVSFSRTLLLVSGVVACAAACSSSSSNQGDTKTDGSSVDLSVFDTATFTNPPRRFHPYVRWWWPGGAVETEQLQQDIDALYDAGYGGVEVQPFSTNFDDAFLASHPEILSVGSEAFWSHVNDASRAARAKGLGFDVTLGSAWPVGGPFIEPEHRLHELTLSPSASNLCGPLDYDGPIPAPAKPQHDSPVEFLKEDPSPLPEKLIAVTAARVQGTNTIPVLDAFRDLTANVHDGQVRFKVPNGCWTIFAVYERIVGQYATGGAYSGGKGYVADHLGHAGISQFLSGFADPMLASLGRGPEAVFEDSLELLADLPWGEDFASSFRRSAGYDVTPFYPLLFRAGGECEGRKIFSPGPMLPRFTSAGPESRVREDYERARSEAFIKEHIEPIQTWAKAHGTAFRLQAHGGWVDFLDGYSAIDIPETEGLFSGGSYNFLKLASSAASTSGRTLVTAEAFPAIVPDPYALKPEDLRLLAGRMHSAGVNRIIQHGHPYPLEIAPGKSWYPFQAQGFVACCRFDGTHPNWPEMPQLNRTFARTQYALSLGQHRPDVAWLHAEQEERIASDPSKLFAPESDTSLSLRKAGYVYDRVSPNGLAGAVIGEGRFQIGRAEFRALVLDEWPAASPEVLRAVVRIAEAGIPVITQGALPSRALGLASAETRDADVRALSERIRARARSAAPAQVGTTVRAADVVPIAEAIDGQLSFFLEHRSLRTAELLFVFNDSDATVAEDLRVGAGYATVRTFDPDNGQLTATSSSIQGSAIHVEVPSRRGLFLLLDTK</sequence>
<evidence type="ECO:0000313" key="3">
    <source>
        <dbReference type="Proteomes" id="UP001379533"/>
    </source>
</evidence>
<keyword evidence="3" id="KW-1185">Reference proteome</keyword>
<dbReference type="Pfam" id="PF17132">
    <property type="entry name" value="Glyco_hydro_106"/>
    <property type="match status" value="1"/>
</dbReference>
<proteinExistence type="predicted"/>
<reference evidence="2 3" key="1">
    <citation type="submission" date="2021-12" db="EMBL/GenBank/DDBJ databases">
        <title>Discovery of the Pendulisporaceae a myxobacterial family with distinct sporulation behavior and unique specialized metabolism.</title>
        <authorList>
            <person name="Garcia R."/>
            <person name="Popoff A."/>
            <person name="Bader C.D."/>
            <person name="Loehr J."/>
            <person name="Walesch S."/>
            <person name="Walt C."/>
            <person name="Boldt J."/>
            <person name="Bunk B."/>
            <person name="Haeckl F.J.F.P.J."/>
            <person name="Gunesch A.P."/>
            <person name="Birkelbach J."/>
            <person name="Nuebel U."/>
            <person name="Pietschmann T."/>
            <person name="Bach T."/>
            <person name="Mueller R."/>
        </authorList>
    </citation>
    <scope>NUCLEOTIDE SEQUENCE [LARGE SCALE GENOMIC DNA]</scope>
    <source>
        <strain evidence="2 3">MSr12523</strain>
    </source>
</reference>
<organism evidence="2 3">
    <name type="scientific">Pendulispora brunnea</name>
    <dbReference type="NCBI Taxonomy" id="2905690"/>
    <lineage>
        <taxon>Bacteria</taxon>
        <taxon>Pseudomonadati</taxon>
        <taxon>Myxococcota</taxon>
        <taxon>Myxococcia</taxon>
        <taxon>Myxococcales</taxon>
        <taxon>Sorangiineae</taxon>
        <taxon>Pendulisporaceae</taxon>
        <taxon>Pendulispora</taxon>
    </lineage>
</organism>
<feature type="chain" id="PRO_5045781559" description="Alpha-L-rhamnosidase" evidence="1">
    <location>
        <begin position="32"/>
        <end position="780"/>
    </location>
</feature>
<evidence type="ECO:0000256" key="1">
    <source>
        <dbReference type="SAM" id="SignalP"/>
    </source>
</evidence>
<dbReference type="Proteomes" id="UP001379533">
    <property type="component" value="Chromosome"/>
</dbReference>
<feature type="signal peptide" evidence="1">
    <location>
        <begin position="1"/>
        <end position="31"/>
    </location>
</feature>
<dbReference type="PANTHER" id="PTHR36848">
    <property type="entry name" value="DNA-BINDING PROTEIN (PUTATIVE SECRETED PROTEIN)-RELATED"/>
    <property type="match status" value="1"/>
</dbReference>
<evidence type="ECO:0008006" key="4">
    <source>
        <dbReference type="Google" id="ProtNLM"/>
    </source>
</evidence>
<name>A0ABZ2KAI1_9BACT</name>
<dbReference type="RefSeq" id="WP_394844979.1">
    <property type="nucleotide sequence ID" value="NZ_CP089982.1"/>
</dbReference>
<accession>A0ABZ2KAI1</accession>
<keyword evidence="1" id="KW-0732">Signal</keyword>
<dbReference type="InterPro" id="IPR053161">
    <property type="entry name" value="Ulvan_degrading_GH"/>
</dbReference>
<dbReference type="EMBL" id="CP089982">
    <property type="protein sequence ID" value="WXA94373.1"/>
    <property type="molecule type" value="Genomic_DNA"/>
</dbReference>
<gene>
    <name evidence="2" type="ORF">LZC95_49005</name>
</gene>